<dbReference type="AlphaFoldDB" id="A0A9Q0N0Z9"/>
<proteinExistence type="predicted"/>
<sequence length="169" mass="18767">RVLHLLCVVILVAIYMITDTVAERESTESAESAEFPLAFGDPDMKFTRVLHLLCVVILVAIYMITDTVAERESAESAECMKPFKLKFPKFKIPKVKLPNLGRIAKATKFSKLKKLANFSKLRNIFKIPSGGGIGSGGFRPISSSSSNNNSIFLTIFSQIRDILKPKDDE</sequence>
<reference evidence="3" key="1">
    <citation type="submission" date="2022-07" db="EMBL/GenBank/DDBJ databases">
        <authorList>
            <person name="Trinca V."/>
            <person name="Uliana J.V.C."/>
            <person name="Torres T.T."/>
            <person name="Ward R.J."/>
            <person name="Monesi N."/>
        </authorList>
    </citation>
    <scope>NUCLEOTIDE SEQUENCE</scope>
    <source>
        <strain evidence="3">HSMRA1968</strain>
        <tissue evidence="3">Whole embryos</tissue>
    </source>
</reference>
<keyword evidence="1" id="KW-0472">Membrane</keyword>
<keyword evidence="2" id="KW-0732">Signal</keyword>
<organism evidence="3 4">
    <name type="scientific">Pseudolycoriella hygida</name>
    <dbReference type="NCBI Taxonomy" id="35572"/>
    <lineage>
        <taxon>Eukaryota</taxon>
        <taxon>Metazoa</taxon>
        <taxon>Ecdysozoa</taxon>
        <taxon>Arthropoda</taxon>
        <taxon>Hexapoda</taxon>
        <taxon>Insecta</taxon>
        <taxon>Pterygota</taxon>
        <taxon>Neoptera</taxon>
        <taxon>Endopterygota</taxon>
        <taxon>Diptera</taxon>
        <taxon>Nematocera</taxon>
        <taxon>Sciaroidea</taxon>
        <taxon>Sciaridae</taxon>
        <taxon>Pseudolycoriella</taxon>
    </lineage>
</organism>
<evidence type="ECO:0000313" key="3">
    <source>
        <dbReference type="EMBL" id="KAJ6641588.1"/>
    </source>
</evidence>
<dbReference type="EMBL" id="WJQU01000002">
    <property type="protein sequence ID" value="KAJ6641588.1"/>
    <property type="molecule type" value="Genomic_DNA"/>
</dbReference>
<feature type="transmembrane region" description="Helical" evidence="1">
    <location>
        <begin position="46"/>
        <end position="64"/>
    </location>
</feature>
<keyword evidence="1" id="KW-1133">Transmembrane helix</keyword>
<accession>A0A9Q0N0Z9</accession>
<keyword evidence="4" id="KW-1185">Reference proteome</keyword>
<evidence type="ECO:0000256" key="1">
    <source>
        <dbReference type="SAM" id="Phobius"/>
    </source>
</evidence>
<feature type="chain" id="PRO_5040362041" evidence="2">
    <location>
        <begin position="23"/>
        <end position="169"/>
    </location>
</feature>
<keyword evidence="1" id="KW-0812">Transmembrane</keyword>
<dbReference type="Proteomes" id="UP001151699">
    <property type="component" value="Chromosome B"/>
</dbReference>
<protein>
    <submittedName>
        <fullName evidence="3">Uncharacterized protein</fullName>
    </submittedName>
</protein>
<feature type="signal peptide" evidence="2">
    <location>
        <begin position="1"/>
        <end position="22"/>
    </location>
</feature>
<evidence type="ECO:0000313" key="4">
    <source>
        <dbReference type="Proteomes" id="UP001151699"/>
    </source>
</evidence>
<comment type="caution">
    <text evidence="3">The sequence shown here is derived from an EMBL/GenBank/DDBJ whole genome shotgun (WGS) entry which is preliminary data.</text>
</comment>
<evidence type="ECO:0000256" key="2">
    <source>
        <dbReference type="SAM" id="SignalP"/>
    </source>
</evidence>
<feature type="non-terminal residue" evidence="3">
    <location>
        <position position="169"/>
    </location>
</feature>
<gene>
    <name evidence="3" type="ORF">Bhyg_06528</name>
</gene>
<name>A0A9Q0N0Z9_9DIPT</name>